<comment type="subcellular location">
    <subcellularLocation>
        <location evidence="1 10">Nucleus</location>
    </subcellularLocation>
</comment>
<feature type="region of interest" description="Disordered" evidence="11">
    <location>
        <begin position="38"/>
        <end position="70"/>
    </location>
</feature>
<dbReference type="GO" id="GO:0006355">
    <property type="term" value="P:regulation of DNA-templated transcription"/>
    <property type="evidence" value="ECO:0007669"/>
    <property type="project" value="InterPro"/>
</dbReference>
<keyword evidence="8 10" id="KW-0927">Auxin signaling pathway</keyword>
<evidence type="ECO:0000256" key="11">
    <source>
        <dbReference type="SAM" id="MobiDB-lite"/>
    </source>
</evidence>
<keyword evidence="6 10" id="KW-0804">Transcription</keyword>
<sequence>MESKVAYETDLNLKATELRLGLPGTDDSEEQALFNARNNKRSFPDASGECGSKSCSDAQHADNETAPPAKAQIVGWPPIRSYRKNNLQPKKTEAEAAGIFVKVSMDGAPYLRKIDLRTYNGYPELLKSLENMFKFTIGAYSEREGYKGSEYAPTYEDKDGDWMLVGDVPWDMFIVSCNRLRIMKGSEARGLGCSV</sequence>
<accession>A0A6A1W175</accession>
<dbReference type="EMBL" id="RXIC02000021">
    <property type="protein sequence ID" value="KAB1218076.1"/>
    <property type="molecule type" value="Genomic_DNA"/>
</dbReference>
<comment type="similarity">
    <text evidence="2 10">Belongs to the Aux/IAA family.</text>
</comment>
<evidence type="ECO:0000256" key="10">
    <source>
        <dbReference type="RuleBase" id="RU004549"/>
    </source>
</evidence>
<comment type="function">
    <text evidence="9">Aux/IAA proteins are short-lived transcriptional factors that function as repressors of early auxin response genes at low auxin concentrations. Repression is thought to result from the interaction with auxin response factors (ARFs), proteins that bind to the auxin-responsive promoter element (AuxRE). Formation of heterodimers with ARF proteins may alter their ability to modulate early auxin response genes expression.</text>
</comment>
<evidence type="ECO:0000256" key="5">
    <source>
        <dbReference type="ARBA" id="ARBA00023015"/>
    </source>
</evidence>
<protein>
    <recommendedName>
        <fullName evidence="10">Auxin-responsive protein</fullName>
    </recommendedName>
</protein>
<dbReference type="AlphaFoldDB" id="A0A6A1W175"/>
<feature type="domain" description="PB1" evidence="12">
    <location>
        <begin position="98"/>
        <end position="185"/>
    </location>
</feature>
<name>A0A6A1W175_9ROSI</name>
<dbReference type="Proteomes" id="UP000516437">
    <property type="component" value="Chromosome 3"/>
</dbReference>
<dbReference type="PANTHER" id="PTHR31734">
    <property type="entry name" value="AUXIN-RESPONSIVE PROTEIN IAA17"/>
    <property type="match status" value="1"/>
</dbReference>
<dbReference type="Gene3D" id="3.10.20.90">
    <property type="entry name" value="Phosphatidylinositol 3-kinase Catalytic Subunit, Chain A, domain 1"/>
    <property type="match status" value="1"/>
</dbReference>
<dbReference type="GO" id="GO:0005634">
    <property type="term" value="C:nucleus"/>
    <property type="evidence" value="ECO:0007669"/>
    <property type="project" value="UniProtKB-SubCell"/>
</dbReference>
<dbReference type="GO" id="GO:0009734">
    <property type="term" value="P:auxin-activated signaling pathway"/>
    <property type="evidence" value="ECO:0007669"/>
    <property type="project" value="UniProtKB-UniRule"/>
</dbReference>
<evidence type="ECO:0000256" key="3">
    <source>
        <dbReference type="ARBA" id="ARBA00011726"/>
    </source>
</evidence>
<evidence type="ECO:0000256" key="2">
    <source>
        <dbReference type="ARBA" id="ARBA00006728"/>
    </source>
</evidence>
<evidence type="ECO:0000256" key="6">
    <source>
        <dbReference type="ARBA" id="ARBA00023163"/>
    </source>
</evidence>
<keyword evidence="7 10" id="KW-0539">Nucleus</keyword>
<gene>
    <name evidence="13" type="ORF">CJ030_MR3G014514</name>
</gene>
<dbReference type="OrthoDB" id="1926344at2759"/>
<reference evidence="13 14" key="1">
    <citation type="journal article" date="2019" name="Plant Biotechnol. J.">
        <title>The red bayberry genome and genetic basis of sex determination.</title>
        <authorList>
            <person name="Jia H.M."/>
            <person name="Jia H.J."/>
            <person name="Cai Q.L."/>
            <person name="Wang Y."/>
            <person name="Zhao H.B."/>
            <person name="Yang W.F."/>
            <person name="Wang G.Y."/>
            <person name="Li Y.H."/>
            <person name="Zhan D.L."/>
            <person name="Shen Y.T."/>
            <person name="Niu Q.F."/>
            <person name="Chang L."/>
            <person name="Qiu J."/>
            <person name="Zhao L."/>
            <person name="Xie H.B."/>
            <person name="Fu W.Y."/>
            <person name="Jin J."/>
            <person name="Li X.W."/>
            <person name="Jiao Y."/>
            <person name="Zhou C.C."/>
            <person name="Tu T."/>
            <person name="Chai C.Y."/>
            <person name="Gao J.L."/>
            <person name="Fan L.J."/>
            <person name="van de Weg E."/>
            <person name="Wang J.Y."/>
            <person name="Gao Z.S."/>
        </authorList>
    </citation>
    <scope>NUCLEOTIDE SEQUENCE [LARGE SCALE GENOMIC DNA]</scope>
    <source>
        <tissue evidence="13">Leaves</tissue>
    </source>
</reference>
<evidence type="ECO:0000256" key="9">
    <source>
        <dbReference type="ARBA" id="ARBA00025283"/>
    </source>
</evidence>
<dbReference type="Pfam" id="PF02309">
    <property type="entry name" value="AUX_IAA"/>
    <property type="match status" value="1"/>
</dbReference>
<dbReference type="InterPro" id="IPR033389">
    <property type="entry name" value="AUX/IAA_dom"/>
</dbReference>
<dbReference type="InterPro" id="IPR053793">
    <property type="entry name" value="PB1-like"/>
</dbReference>
<proteinExistence type="inferred from homology"/>
<dbReference type="InterPro" id="IPR003311">
    <property type="entry name" value="AUX_IAA"/>
</dbReference>
<keyword evidence="5 10" id="KW-0805">Transcription regulation</keyword>
<evidence type="ECO:0000313" key="13">
    <source>
        <dbReference type="EMBL" id="KAB1218076.1"/>
    </source>
</evidence>
<comment type="subunit">
    <text evidence="3 10">Homodimers and heterodimers.</text>
</comment>
<dbReference type="FunFam" id="3.10.20.90:FF:000078">
    <property type="entry name" value="Auxin-responsive protein"/>
    <property type="match status" value="1"/>
</dbReference>
<evidence type="ECO:0000256" key="8">
    <source>
        <dbReference type="ARBA" id="ARBA00023294"/>
    </source>
</evidence>
<dbReference type="SUPFAM" id="SSF54277">
    <property type="entry name" value="CAD &amp; PB1 domains"/>
    <property type="match status" value="1"/>
</dbReference>
<evidence type="ECO:0000256" key="7">
    <source>
        <dbReference type="ARBA" id="ARBA00023242"/>
    </source>
</evidence>
<evidence type="ECO:0000256" key="1">
    <source>
        <dbReference type="ARBA" id="ARBA00004123"/>
    </source>
</evidence>
<dbReference type="PROSITE" id="PS51745">
    <property type="entry name" value="PB1"/>
    <property type="match status" value="1"/>
</dbReference>
<evidence type="ECO:0000313" key="14">
    <source>
        <dbReference type="Proteomes" id="UP000516437"/>
    </source>
</evidence>
<comment type="caution">
    <text evidence="13">The sequence shown here is derived from an EMBL/GenBank/DDBJ whole genome shotgun (WGS) entry which is preliminary data.</text>
</comment>
<organism evidence="13 14">
    <name type="scientific">Morella rubra</name>
    <name type="common">Chinese bayberry</name>
    <dbReference type="NCBI Taxonomy" id="262757"/>
    <lineage>
        <taxon>Eukaryota</taxon>
        <taxon>Viridiplantae</taxon>
        <taxon>Streptophyta</taxon>
        <taxon>Embryophyta</taxon>
        <taxon>Tracheophyta</taxon>
        <taxon>Spermatophyta</taxon>
        <taxon>Magnoliopsida</taxon>
        <taxon>eudicotyledons</taxon>
        <taxon>Gunneridae</taxon>
        <taxon>Pentapetalae</taxon>
        <taxon>rosids</taxon>
        <taxon>fabids</taxon>
        <taxon>Fagales</taxon>
        <taxon>Myricaceae</taxon>
        <taxon>Morella</taxon>
    </lineage>
</organism>
<evidence type="ECO:0000256" key="4">
    <source>
        <dbReference type="ARBA" id="ARBA00022491"/>
    </source>
</evidence>
<dbReference type="PANTHER" id="PTHR31734:SF227">
    <property type="entry name" value="AUXIN-RESPONSIVE PROTEIN IAA4"/>
    <property type="match status" value="1"/>
</dbReference>
<keyword evidence="4 10" id="KW-0678">Repressor</keyword>
<evidence type="ECO:0000259" key="12">
    <source>
        <dbReference type="PROSITE" id="PS51745"/>
    </source>
</evidence>
<keyword evidence="14" id="KW-1185">Reference proteome</keyword>